<dbReference type="RefSeq" id="WP_009525327.1">
    <property type="nucleotide sequence ID" value="NZ_JBQMYE010000048.1"/>
</dbReference>
<protein>
    <recommendedName>
        <fullName evidence="5">DUF177 domain-containing protein</fullName>
    </recommendedName>
</protein>
<reference evidence="2 3" key="2">
    <citation type="submission" date="2011-08" db="EMBL/GenBank/DDBJ databases">
        <title>The Genome Sequence of Eubacteriaceae bacterium CM5.</title>
        <authorList>
            <consortium name="The Broad Institute Genome Sequencing Platform"/>
            <person name="Earl A."/>
            <person name="Ward D."/>
            <person name="Feldgarden M."/>
            <person name="Gevers D."/>
            <person name="Sizova M."/>
            <person name="Hazen A."/>
            <person name="Epstein S."/>
            <person name="Young S.K."/>
            <person name="Zeng Q."/>
            <person name="Gargeya S."/>
            <person name="Fitzgerald M."/>
            <person name="Haas B."/>
            <person name="Abouelleil A."/>
            <person name="Alvarado L."/>
            <person name="Arachchi H.M."/>
            <person name="Berlin A."/>
            <person name="Brown A."/>
            <person name="Chapman S.B."/>
            <person name="Chen Z."/>
            <person name="Dunbar C."/>
            <person name="Freedman E."/>
            <person name="Gearin G."/>
            <person name="Gellesch M."/>
            <person name="Goldberg J."/>
            <person name="Griggs A."/>
            <person name="Gujja S."/>
            <person name="Heiman D."/>
            <person name="Howarth C."/>
            <person name="Larson L."/>
            <person name="Lui A."/>
            <person name="MacDonald P.J.P."/>
            <person name="Montmayeur A."/>
            <person name="Murphy C."/>
            <person name="Neiman D."/>
            <person name="Pearson M."/>
            <person name="Priest M."/>
            <person name="Roberts A."/>
            <person name="Saif S."/>
            <person name="Shea T."/>
            <person name="Shenoy N."/>
            <person name="Sisk P."/>
            <person name="Stolte C."/>
            <person name="Sykes S."/>
            <person name="Wortman J."/>
            <person name="Nusbaum C."/>
            <person name="Birren B."/>
        </authorList>
    </citation>
    <scope>NUCLEOTIDE SEQUENCE [LARGE SCALE GENOMIC DNA]</scope>
    <source>
        <strain evidence="2 3">CM5</strain>
    </source>
</reference>
<evidence type="ECO:0000313" key="4">
    <source>
        <dbReference type="Proteomes" id="UP000006437"/>
    </source>
</evidence>
<proteinExistence type="predicted"/>
<organism evidence="1 4">
    <name type="scientific">Peptoanaerobacter stomatis</name>
    <dbReference type="NCBI Taxonomy" id="796937"/>
    <lineage>
        <taxon>Bacteria</taxon>
        <taxon>Bacillati</taxon>
        <taxon>Bacillota</taxon>
        <taxon>Clostridia</taxon>
        <taxon>Peptostreptococcales</taxon>
        <taxon>Filifactoraceae</taxon>
        <taxon>Peptoanaerobacter</taxon>
    </lineage>
</organism>
<sequence length="166" mass="19436">MKIFIKDMLLSQKSKFNYNYEPDIDCCNMEGRDVKFNDRSEILCEITRKNNDDLYADINIHLDTTLNCVRCLDYMRAVEDVKISGILSKEDKDVDYDIIIIDDDYLDFDKIFYDAVFEHLNNNLYCKEDCKGLCHICGANLNNVTCNCEEENPNIDPRLAELKNFL</sequence>
<accession>G9XET8</accession>
<evidence type="ECO:0000313" key="1">
    <source>
        <dbReference type="EMBL" id="EHL16545.1"/>
    </source>
</evidence>
<gene>
    <name evidence="2" type="ORF">HMPREF9628_00516</name>
    <name evidence="1" type="ORF">HMPREF9629_01092</name>
</gene>
<dbReference type="Proteomes" id="UP000003379">
    <property type="component" value="Unassembled WGS sequence"/>
</dbReference>
<dbReference type="EMBL" id="AFZG01000052">
    <property type="protein sequence ID" value="EHL17918.1"/>
    <property type="molecule type" value="Genomic_DNA"/>
</dbReference>
<dbReference type="STRING" id="796937.HMPREF9630_00386"/>
<accession>G9WY41</accession>
<dbReference type="InterPro" id="IPR003772">
    <property type="entry name" value="YceD"/>
</dbReference>
<comment type="caution">
    <text evidence="1">The sequence shown here is derived from an EMBL/GenBank/DDBJ whole genome shotgun (WGS) entry which is preliminary data.</text>
</comment>
<evidence type="ECO:0008006" key="5">
    <source>
        <dbReference type="Google" id="ProtNLM"/>
    </source>
</evidence>
<dbReference type="Pfam" id="PF02620">
    <property type="entry name" value="YceD"/>
    <property type="match status" value="1"/>
</dbReference>
<dbReference type="EMBL" id="AFZE01000002">
    <property type="protein sequence ID" value="EHL16545.1"/>
    <property type="molecule type" value="Genomic_DNA"/>
</dbReference>
<reference evidence="1 4" key="1">
    <citation type="submission" date="2011-08" db="EMBL/GenBank/DDBJ databases">
        <title>The Genome Sequence of Eubacteriaceae bacterium ACC19a.</title>
        <authorList>
            <consortium name="The Broad Institute Genome Sequencing Platform"/>
            <person name="Earl A."/>
            <person name="Ward D."/>
            <person name="Feldgarden M."/>
            <person name="Gevers D."/>
            <person name="Sizova M."/>
            <person name="Hazen A."/>
            <person name="Epstein S."/>
            <person name="Young S.K."/>
            <person name="Zeng Q."/>
            <person name="Gargeya S."/>
            <person name="Fitzgerald M."/>
            <person name="Haas B."/>
            <person name="Abouelleil A."/>
            <person name="Alvarado L."/>
            <person name="Arachchi H.M."/>
            <person name="Berlin A."/>
            <person name="Brown A."/>
            <person name="Chapman S.B."/>
            <person name="Chen Z."/>
            <person name="Dunbar C."/>
            <person name="Freedman E."/>
            <person name="Gearin G."/>
            <person name="Gellesch M."/>
            <person name="Goldberg J."/>
            <person name="Griggs A."/>
            <person name="Gujja S."/>
            <person name="Heiman D."/>
            <person name="Howarth C."/>
            <person name="Larson L."/>
            <person name="Lui A."/>
            <person name="MacDonald P.J.P."/>
            <person name="Montmayeur A."/>
            <person name="Murphy C."/>
            <person name="Neiman D."/>
            <person name="Pearson M."/>
            <person name="Priest M."/>
            <person name="Roberts A."/>
            <person name="Saif S."/>
            <person name="Shea T."/>
            <person name="Shenoy N."/>
            <person name="Sisk P."/>
            <person name="Stolte C."/>
            <person name="Sykes S."/>
            <person name="Wortman J."/>
            <person name="Nusbaum C."/>
            <person name="Birren B."/>
        </authorList>
    </citation>
    <scope>NUCLEOTIDE SEQUENCE [LARGE SCALE GENOMIC DNA]</scope>
    <source>
        <strain evidence="1 4">ACC19a</strain>
    </source>
</reference>
<name>G9WY41_9FIRM</name>
<dbReference type="Proteomes" id="UP000006437">
    <property type="component" value="Unassembled WGS sequence"/>
</dbReference>
<dbReference type="HOGENOM" id="CLU_100236_1_1_9"/>
<evidence type="ECO:0000313" key="3">
    <source>
        <dbReference type="Proteomes" id="UP000003379"/>
    </source>
</evidence>
<dbReference type="AlphaFoldDB" id="G9WY41"/>
<evidence type="ECO:0000313" key="2">
    <source>
        <dbReference type="EMBL" id="EHL17918.1"/>
    </source>
</evidence>
<dbReference type="BioCyc" id="EBAC796937-HMP:GMGH-1094-MONOMER"/>